<accession>A0A382DTQ3</accession>
<reference evidence="1" key="1">
    <citation type="submission" date="2018-05" db="EMBL/GenBank/DDBJ databases">
        <authorList>
            <person name="Lanie J.A."/>
            <person name="Ng W.-L."/>
            <person name="Kazmierczak K.M."/>
            <person name="Andrzejewski T.M."/>
            <person name="Davidsen T.M."/>
            <person name="Wayne K.J."/>
            <person name="Tettelin H."/>
            <person name="Glass J.I."/>
            <person name="Rusch D."/>
            <person name="Podicherti R."/>
            <person name="Tsui H.-C.T."/>
            <person name="Winkler M.E."/>
        </authorList>
    </citation>
    <scope>NUCLEOTIDE SEQUENCE</scope>
</reference>
<organism evidence="1">
    <name type="scientific">marine metagenome</name>
    <dbReference type="NCBI Taxonomy" id="408172"/>
    <lineage>
        <taxon>unclassified sequences</taxon>
        <taxon>metagenomes</taxon>
        <taxon>ecological metagenomes</taxon>
    </lineage>
</organism>
<dbReference type="EMBL" id="UINC01041047">
    <property type="protein sequence ID" value="SVB41778.1"/>
    <property type="molecule type" value="Genomic_DNA"/>
</dbReference>
<dbReference type="InterPro" id="IPR029058">
    <property type="entry name" value="AB_hydrolase_fold"/>
</dbReference>
<protein>
    <recommendedName>
        <fullName evidence="2">AB hydrolase-1 domain-containing protein</fullName>
    </recommendedName>
</protein>
<feature type="non-terminal residue" evidence="1">
    <location>
        <position position="1"/>
    </location>
</feature>
<sequence length="79" mass="8789">TIGNLRYWNRTPDLGQIKIPVLITCGRYDELGPACAATLQAGIPNAETVVFEESAHVAHIEEPEAYRKCVSEFLTRNDD</sequence>
<evidence type="ECO:0000313" key="1">
    <source>
        <dbReference type="EMBL" id="SVB41778.1"/>
    </source>
</evidence>
<dbReference type="Gene3D" id="3.40.50.1820">
    <property type="entry name" value="alpha/beta hydrolase"/>
    <property type="match status" value="1"/>
</dbReference>
<proteinExistence type="predicted"/>
<evidence type="ECO:0008006" key="2">
    <source>
        <dbReference type="Google" id="ProtNLM"/>
    </source>
</evidence>
<dbReference type="AlphaFoldDB" id="A0A382DTQ3"/>
<name>A0A382DTQ3_9ZZZZ</name>
<gene>
    <name evidence="1" type="ORF">METZ01_LOCUS194632</name>
</gene>
<dbReference type="SUPFAM" id="SSF53474">
    <property type="entry name" value="alpha/beta-Hydrolases"/>
    <property type="match status" value="1"/>
</dbReference>